<evidence type="ECO:0000313" key="2">
    <source>
        <dbReference type="EMBL" id="RRT31585.1"/>
    </source>
</evidence>
<dbReference type="AlphaFoldDB" id="A0A426WWF0"/>
<proteinExistence type="predicted"/>
<comment type="caution">
    <text evidence="2">The sequence shown here is derived from an EMBL/GenBank/DDBJ whole genome shotgun (WGS) entry which is preliminary data.</text>
</comment>
<evidence type="ECO:0000313" key="3">
    <source>
        <dbReference type="Proteomes" id="UP000287651"/>
    </source>
</evidence>
<dbReference type="Proteomes" id="UP000287651">
    <property type="component" value="Unassembled WGS sequence"/>
</dbReference>
<accession>A0A426WWF0</accession>
<sequence>MYRMGTIAYRPRAQPLATQRPQRGAGYRAPARGPAVSLAASRGNDTSRRGGRPLAGPLPTSKGCCHLRKGSDDVEGARWVRASF</sequence>
<feature type="compositionally biased region" description="Low complexity" evidence="1">
    <location>
        <begin position="20"/>
        <end position="35"/>
    </location>
</feature>
<dbReference type="EMBL" id="AMZH03037978">
    <property type="protein sequence ID" value="RRT31585.1"/>
    <property type="molecule type" value="Genomic_DNA"/>
</dbReference>
<name>A0A426WWF0_ENSVE</name>
<reference evidence="2 3" key="1">
    <citation type="journal article" date="2014" name="Agronomy (Basel)">
        <title>A Draft Genome Sequence for Ensete ventricosum, the Drought-Tolerant Tree Against Hunger.</title>
        <authorList>
            <person name="Harrison J."/>
            <person name="Moore K.A."/>
            <person name="Paszkiewicz K."/>
            <person name="Jones T."/>
            <person name="Grant M."/>
            <person name="Ambacheew D."/>
            <person name="Muzemil S."/>
            <person name="Studholme D.J."/>
        </authorList>
    </citation>
    <scope>NUCLEOTIDE SEQUENCE [LARGE SCALE GENOMIC DNA]</scope>
</reference>
<evidence type="ECO:0000256" key="1">
    <source>
        <dbReference type="SAM" id="MobiDB-lite"/>
    </source>
</evidence>
<gene>
    <name evidence="2" type="ORF">B296_00052615</name>
</gene>
<feature type="region of interest" description="Disordered" evidence="1">
    <location>
        <begin position="1"/>
        <end position="63"/>
    </location>
</feature>
<protein>
    <submittedName>
        <fullName evidence="2">Uncharacterized protein</fullName>
    </submittedName>
</protein>
<organism evidence="2 3">
    <name type="scientific">Ensete ventricosum</name>
    <name type="common">Abyssinian banana</name>
    <name type="synonym">Musa ensete</name>
    <dbReference type="NCBI Taxonomy" id="4639"/>
    <lineage>
        <taxon>Eukaryota</taxon>
        <taxon>Viridiplantae</taxon>
        <taxon>Streptophyta</taxon>
        <taxon>Embryophyta</taxon>
        <taxon>Tracheophyta</taxon>
        <taxon>Spermatophyta</taxon>
        <taxon>Magnoliopsida</taxon>
        <taxon>Liliopsida</taxon>
        <taxon>Zingiberales</taxon>
        <taxon>Musaceae</taxon>
        <taxon>Ensete</taxon>
    </lineage>
</organism>